<comment type="similarity">
    <text evidence="2">Belongs to the cation diffusion facilitator (CDF) transporter (TC 2.A.4) family. SLC30A subfamily.</text>
</comment>
<dbReference type="InterPro" id="IPR002524">
    <property type="entry name" value="Cation_efflux"/>
</dbReference>
<comment type="subcellular location">
    <subcellularLocation>
        <location evidence="1">Endomembrane system</location>
        <topology evidence="1">Multi-pass membrane protein</topology>
    </subcellularLocation>
</comment>
<keyword evidence="7 9" id="KW-0472">Membrane</keyword>
<keyword evidence="12" id="KW-1185">Reference proteome</keyword>
<dbReference type="SUPFAM" id="SSF161111">
    <property type="entry name" value="Cation efflux protein transmembrane domain-like"/>
    <property type="match status" value="1"/>
</dbReference>
<dbReference type="InterPro" id="IPR050291">
    <property type="entry name" value="CDF_Transporter"/>
</dbReference>
<dbReference type="Proteomes" id="UP000887566">
    <property type="component" value="Unplaced"/>
</dbReference>
<dbReference type="GO" id="GO:0012505">
    <property type="term" value="C:endomembrane system"/>
    <property type="evidence" value="ECO:0007669"/>
    <property type="project" value="UniProtKB-SubCell"/>
</dbReference>
<proteinExistence type="inferred from homology"/>
<sequence length="371" mass="41311">MSSDERRPLLSSTGSVEKRLHEAAESVSSTKTPLLISYKSRKTRKALQRFYDYQTYLVECYEKDSVLIDEKNLAEQAASSSKEAERKHRIDSLLAKITFISNILLLCANATASYLSNSLSVISTVIDSAMDITSGVVVYIALRAMQKTNPYEYPRGRSRLEPISVIIVSIVMGVANLMMIIQSVQSVINNSVDPHVDIPTLAIMLSGVATKAVLFFFCYRQKTSSSMVLAMDQRNDICTSLVALTGALVGNHVWLYADPLGAVIVCSLIAGNWFYTAGGQIPLLSGKTASPEIINRIIRVAISHDERIKCLDTVMVYHYGNEFLVELHVVLDPETNLREAHDITEPLQLKLERLPYVERAFVHCDWRCDGV</sequence>
<dbReference type="NCBIfam" id="TIGR01297">
    <property type="entry name" value="CDF"/>
    <property type="match status" value="1"/>
</dbReference>
<dbReference type="InterPro" id="IPR027469">
    <property type="entry name" value="Cation_efflux_TMD_sf"/>
</dbReference>
<dbReference type="Pfam" id="PF16916">
    <property type="entry name" value="ZT_dimer"/>
    <property type="match status" value="1"/>
</dbReference>
<evidence type="ECO:0000256" key="7">
    <source>
        <dbReference type="ARBA" id="ARBA00023136"/>
    </source>
</evidence>
<dbReference type="InterPro" id="IPR036837">
    <property type="entry name" value="Cation_efflux_CTD_sf"/>
</dbReference>
<evidence type="ECO:0000259" key="10">
    <source>
        <dbReference type="Pfam" id="PF01545"/>
    </source>
</evidence>
<evidence type="ECO:0000313" key="12">
    <source>
        <dbReference type="Proteomes" id="UP000887566"/>
    </source>
</evidence>
<evidence type="ECO:0000256" key="5">
    <source>
        <dbReference type="ARBA" id="ARBA00022989"/>
    </source>
</evidence>
<dbReference type="FunFam" id="3.30.70.1350:FF:000001">
    <property type="entry name" value="Metal tolerance protein 11"/>
    <property type="match status" value="1"/>
</dbReference>
<feature type="domain" description="Cation efflux protein cytoplasmic" evidence="11">
    <location>
        <begin position="290"/>
        <end position="365"/>
    </location>
</feature>
<evidence type="ECO:0000256" key="9">
    <source>
        <dbReference type="SAM" id="Phobius"/>
    </source>
</evidence>
<organism evidence="12 13">
    <name type="scientific">Plectus sambesii</name>
    <dbReference type="NCBI Taxonomy" id="2011161"/>
    <lineage>
        <taxon>Eukaryota</taxon>
        <taxon>Metazoa</taxon>
        <taxon>Ecdysozoa</taxon>
        <taxon>Nematoda</taxon>
        <taxon>Chromadorea</taxon>
        <taxon>Plectida</taxon>
        <taxon>Plectina</taxon>
        <taxon>Plectoidea</taxon>
        <taxon>Plectidae</taxon>
        <taxon>Plectus</taxon>
    </lineage>
</organism>
<feature type="transmembrane region" description="Helical" evidence="9">
    <location>
        <begin position="121"/>
        <end position="142"/>
    </location>
</feature>
<protein>
    <submittedName>
        <fullName evidence="13">Cation efflux protein cytoplasmic domain-containing protein</fullName>
    </submittedName>
</protein>
<dbReference type="Gene3D" id="1.20.1510.10">
    <property type="entry name" value="Cation efflux protein transmembrane domain"/>
    <property type="match status" value="1"/>
</dbReference>
<feature type="domain" description="Cation efflux protein transmembrane" evidence="10">
    <location>
        <begin position="96"/>
        <end position="274"/>
    </location>
</feature>
<keyword evidence="3" id="KW-0813">Transport</keyword>
<dbReference type="GO" id="GO:0008324">
    <property type="term" value="F:monoatomic cation transmembrane transporter activity"/>
    <property type="evidence" value="ECO:0007669"/>
    <property type="project" value="InterPro"/>
</dbReference>
<evidence type="ECO:0000256" key="1">
    <source>
        <dbReference type="ARBA" id="ARBA00004127"/>
    </source>
</evidence>
<dbReference type="Gene3D" id="3.30.70.1350">
    <property type="entry name" value="Cation efflux protein, cytoplasmic domain"/>
    <property type="match status" value="1"/>
</dbReference>
<reference evidence="13" key="1">
    <citation type="submission" date="2022-11" db="UniProtKB">
        <authorList>
            <consortium name="WormBaseParasite"/>
        </authorList>
    </citation>
    <scope>IDENTIFICATION</scope>
</reference>
<dbReference type="Pfam" id="PF01545">
    <property type="entry name" value="Cation_efflux"/>
    <property type="match status" value="1"/>
</dbReference>
<dbReference type="PANTHER" id="PTHR43840:SF17">
    <property type="entry name" value="CATION EFFLUX PROTEIN CYTOPLASMIC DOMAIN-CONTAINING PROTEIN"/>
    <property type="match status" value="1"/>
</dbReference>
<dbReference type="PANTHER" id="PTHR43840">
    <property type="entry name" value="MITOCHONDRIAL METAL TRANSPORTER 1-RELATED"/>
    <property type="match status" value="1"/>
</dbReference>
<evidence type="ECO:0000313" key="13">
    <source>
        <dbReference type="WBParaSite" id="PSAMB.scaffold333size56259.g4826.t1"/>
    </source>
</evidence>
<dbReference type="InterPro" id="IPR058533">
    <property type="entry name" value="Cation_efflux_TM"/>
</dbReference>
<dbReference type="WBParaSite" id="PSAMB.scaffold333size56259.g4826.t1">
    <property type="protein sequence ID" value="PSAMB.scaffold333size56259.g4826.t1"/>
    <property type="gene ID" value="PSAMB.scaffold333size56259.g4826"/>
</dbReference>
<feature type="transmembrane region" description="Helical" evidence="9">
    <location>
        <begin position="93"/>
        <end position="115"/>
    </location>
</feature>
<accession>A0A914W8R1</accession>
<evidence type="ECO:0000256" key="8">
    <source>
        <dbReference type="SAM" id="MobiDB-lite"/>
    </source>
</evidence>
<dbReference type="InterPro" id="IPR027470">
    <property type="entry name" value="Cation_efflux_CTD"/>
</dbReference>
<dbReference type="AlphaFoldDB" id="A0A914W8R1"/>
<evidence type="ECO:0000259" key="11">
    <source>
        <dbReference type="Pfam" id="PF16916"/>
    </source>
</evidence>
<dbReference type="SUPFAM" id="SSF160240">
    <property type="entry name" value="Cation efflux protein cytoplasmic domain-like"/>
    <property type="match status" value="1"/>
</dbReference>
<name>A0A914W8R1_9BILA</name>
<keyword evidence="6" id="KW-0406">Ion transport</keyword>
<evidence type="ECO:0000256" key="6">
    <source>
        <dbReference type="ARBA" id="ARBA00023065"/>
    </source>
</evidence>
<keyword evidence="4 9" id="KW-0812">Transmembrane</keyword>
<evidence type="ECO:0000256" key="2">
    <source>
        <dbReference type="ARBA" id="ARBA00008873"/>
    </source>
</evidence>
<evidence type="ECO:0000256" key="3">
    <source>
        <dbReference type="ARBA" id="ARBA00022448"/>
    </source>
</evidence>
<feature type="region of interest" description="Disordered" evidence="8">
    <location>
        <begin position="1"/>
        <end position="26"/>
    </location>
</feature>
<keyword evidence="5 9" id="KW-1133">Transmembrane helix</keyword>
<feature type="transmembrane region" description="Helical" evidence="9">
    <location>
        <begin position="163"/>
        <end position="181"/>
    </location>
</feature>
<dbReference type="FunFam" id="1.20.1510.10:FF:000005">
    <property type="entry name" value="Putative Cation diffusion facilitator 1"/>
    <property type="match status" value="1"/>
</dbReference>
<evidence type="ECO:0000256" key="4">
    <source>
        <dbReference type="ARBA" id="ARBA00022692"/>
    </source>
</evidence>
<dbReference type="GO" id="GO:0016020">
    <property type="term" value="C:membrane"/>
    <property type="evidence" value="ECO:0007669"/>
    <property type="project" value="InterPro"/>
</dbReference>
<feature type="transmembrane region" description="Helical" evidence="9">
    <location>
        <begin position="201"/>
        <end position="219"/>
    </location>
</feature>